<proteinExistence type="inferred from homology"/>
<evidence type="ECO:0000256" key="7">
    <source>
        <dbReference type="ARBA" id="ARBA00022490"/>
    </source>
</evidence>
<dbReference type="HAMAP" id="MF_00037">
    <property type="entry name" value="MurB"/>
    <property type="match status" value="1"/>
</dbReference>
<dbReference type="UniPathway" id="UPA00219"/>
<dbReference type="SUPFAM" id="SSF56194">
    <property type="entry name" value="Uridine diphospho-N-Acetylenolpyruvylglucosamine reductase, MurB, C-terminal domain"/>
    <property type="match status" value="1"/>
</dbReference>
<evidence type="ECO:0000256" key="10">
    <source>
        <dbReference type="ARBA" id="ARBA00022827"/>
    </source>
</evidence>
<evidence type="ECO:0000313" key="22">
    <source>
        <dbReference type="Proteomes" id="UP000183200"/>
    </source>
</evidence>
<dbReference type="GO" id="GO:0009252">
    <property type="term" value="P:peptidoglycan biosynthetic process"/>
    <property type="evidence" value="ECO:0007669"/>
    <property type="project" value="UniProtKB-UniRule"/>
</dbReference>
<evidence type="ECO:0000256" key="4">
    <source>
        <dbReference type="ARBA" id="ARBA00004752"/>
    </source>
</evidence>
<keyword evidence="13 19" id="KW-0573">Peptidoglycan synthesis</keyword>
<dbReference type="Gene3D" id="3.30.465.10">
    <property type="match status" value="1"/>
</dbReference>
<evidence type="ECO:0000256" key="16">
    <source>
        <dbReference type="ARBA" id="ARBA00023316"/>
    </source>
</evidence>
<keyword evidence="12 19" id="KW-0133">Cell shape</keyword>
<comment type="subcellular location">
    <subcellularLocation>
        <location evidence="3 19">Cytoplasm</location>
    </subcellularLocation>
</comment>
<keyword evidence="14 19" id="KW-0560">Oxidoreductase</keyword>
<evidence type="ECO:0000256" key="18">
    <source>
        <dbReference type="ARBA" id="ARBA00048914"/>
    </source>
</evidence>
<dbReference type="PANTHER" id="PTHR21071:SF4">
    <property type="entry name" value="UDP-N-ACETYLENOLPYRUVOYLGLUCOSAMINE REDUCTASE"/>
    <property type="match status" value="1"/>
</dbReference>
<evidence type="ECO:0000256" key="19">
    <source>
        <dbReference type="HAMAP-Rule" id="MF_00037"/>
    </source>
</evidence>
<dbReference type="Gene3D" id="3.30.43.10">
    <property type="entry name" value="Uridine Diphospho-n-acetylenolpyruvylglucosamine Reductase, domain 2"/>
    <property type="match status" value="1"/>
</dbReference>
<name>A0A1G9X3G7_9SPHI</name>
<comment type="function">
    <text evidence="2 19">Cell wall formation.</text>
</comment>
<comment type="cofactor">
    <cofactor evidence="1 19">
        <name>FAD</name>
        <dbReference type="ChEBI" id="CHEBI:57692"/>
    </cofactor>
</comment>
<keyword evidence="8 19" id="KW-0132">Cell division</keyword>
<feature type="active site" description="Proton donor" evidence="19">
    <location>
        <position position="249"/>
    </location>
</feature>
<gene>
    <name evidence="19" type="primary">murB</name>
    <name evidence="21" type="ORF">SAMN05421820_105363</name>
</gene>
<dbReference type="InterPro" id="IPR036318">
    <property type="entry name" value="FAD-bd_PCMH-like_sf"/>
</dbReference>
<dbReference type="Proteomes" id="UP000183200">
    <property type="component" value="Unassembled WGS sequence"/>
</dbReference>
<organism evidence="21 22">
    <name type="scientific">Pedobacter steynii</name>
    <dbReference type="NCBI Taxonomy" id="430522"/>
    <lineage>
        <taxon>Bacteria</taxon>
        <taxon>Pseudomonadati</taxon>
        <taxon>Bacteroidota</taxon>
        <taxon>Sphingobacteriia</taxon>
        <taxon>Sphingobacteriales</taxon>
        <taxon>Sphingobacteriaceae</taxon>
        <taxon>Pedobacter</taxon>
    </lineage>
</organism>
<keyword evidence="7 19" id="KW-0963">Cytoplasm</keyword>
<keyword evidence="9 19" id="KW-0285">Flavoprotein</keyword>
<evidence type="ECO:0000256" key="14">
    <source>
        <dbReference type="ARBA" id="ARBA00023002"/>
    </source>
</evidence>
<reference evidence="22" key="1">
    <citation type="submission" date="2016-10" db="EMBL/GenBank/DDBJ databases">
        <authorList>
            <person name="Varghese N."/>
            <person name="Submissions S."/>
        </authorList>
    </citation>
    <scope>NUCLEOTIDE SEQUENCE [LARGE SCALE GENOMIC DNA]</scope>
    <source>
        <strain evidence="22">DSM 19110</strain>
    </source>
</reference>
<dbReference type="InterPro" id="IPR016166">
    <property type="entry name" value="FAD-bd_PCMH"/>
</dbReference>
<dbReference type="InterPro" id="IPR006094">
    <property type="entry name" value="Oxid_FAD_bind_N"/>
</dbReference>
<dbReference type="NCBIfam" id="NF000755">
    <property type="entry name" value="PRK00046.1"/>
    <property type="match status" value="1"/>
</dbReference>
<accession>A0A1G9X3G7</accession>
<evidence type="ECO:0000256" key="1">
    <source>
        <dbReference type="ARBA" id="ARBA00001974"/>
    </source>
</evidence>
<evidence type="ECO:0000256" key="3">
    <source>
        <dbReference type="ARBA" id="ARBA00004496"/>
    </source>
</evidence>
<dbReference type="EC" id="1.3.1.98" evidence="5 19"/>
<feature type="domain" description="FAD-binding PCMH-type" evidence="20">
    <location>
        <begin position="32"/>
        <end position="199"/>
    </location>
</feature>
<evidence type="ECO:0000313" key="21">
    <source>
        <dbReference type="EMBL" id="SDM91232.1"/>
    </source>
</evidence>
<comment type="catalytic activity">
    <reaction evidence="18 19">
        <text>UDP-N-acetyl-alpha-D-muramate + NADP(+) = UDP-N-acetyl-3-O-(1-carboxyvinyl)-alpha-D-glucosamine + NADPH + H(+)</text>
        <dbReference type="Rhea" id="RHEA:12248"/>
        <dbReference type="ChEBI" id="CHEBI:15378"/>
        <dbReference type="ChEBI" id="CHEBI:57783"/>
        <dbReference type="ChEBI" id="CHEBI:58349"/>
        <dbReference type="ChEBI" id="CHEBI:68483"/>
        <dbReference type="ChEBI" id="CHEBI:70757"/>
        <dbReference type="EC" id="1.3.1.98"/>
    </reaction>
</comment>
<dbReference type="STRING" id="430522.BFS30_07675"/>
<dbReference type="PROSITE" id="PS51387">
    <property type="entry name" value="FAD_PCMH"/>
    <property type="match status" value="1"/>
</dbReference>
<keyword evidence="11 19" id="KW-0521">NADP</keyword>
<comment type="similarity">
    <text evidence="19">Belongs to the MurB family.</text>
</comment>
<dbReference type="AlphaFoldDB" id="A0A1G9X3G7"/>
<dbReference type="PANTHER" id="PTHR21071">
    <property type="entry name" value="UDP-N-ACETYLENOLPYRUVOYLGLUCOSAMINE REDUCTASE"/>
    <property type="match status" value="1"/>
</dbReference>
<comment type="pathway">
    <text evidence="4 19">Cell wall biogenesis; peptidoglycan biosynthesis.</text>
</comment>
<dbReference type="InterPro" id="IPR036635">
    <property type="entry name" value="MurB_C_sf"/>
</dbReference>
<evidence type="ECO:0000256" key="8">
    <source>
        <dbReference type="ARBA" id="ARBA00022618"/>
    </source>
</evidence>
<dbReference type="GO" id="GO:0005829">
    <property type="term" value="C:cytosol"/>
    <property type="evidence" value="ECO:0007669"/>
    <property type="project" value="TreeGrafter"/>
</dbReference>
<keyword evidence="16 19" id="KW-0961">Cell wall biogenesis/degradation</keyword>
<evidence type="ECO:0000256" key="9">
    <source>
        <dbReference type="ARBA" id="ARBA00022630"/>
    </source>
</evidence>
<keyword evidence="22" id="KW-1185">Reference proteome</keyword>
<dbReference type="GO" id="GO:0071555">
    <property type="term" value="P:cell wall organization"/>
    <property type="evidence" value="ECO:0007669"/>
    <property type="project" value="UniProtKB-KW"/>
</dbReference>
<dbReference type="NCBIfam" id="TIGR00179">
    <property type="entry name" value="murB"/>
    <property type="match status" value="1"/>
</dbReference>
<protein>
    <recommendedName>
        <fullName evidence="6 19">UDP-N-acetylenolpyruvoylglucosamine reductase</fullName>
        <ecNumber evidence="5 19">1.3.1.98</ecNumber>
    </recommendedName>
    <alternativeName>
        <fullName evidence="17 19">UDP-N-acetylmuramate dehydrogenase</fullName>
    </alternativeName>
</protein>
<feature type="active site" evidence="19">
    <location>
        <position position="345"/>
    </location>
</feature>
<keyword evidence="15 19" id="KW-0131">Cell cycle</keyword>
<dbReference type="InterPro" id="IPR003170">
    <property type="entry name" value="MurB"/>
</dbReference>
<evidence type="ECO:0000259" key="20">
    <source>
        <dbReference type="PROSITE" id="PS51387"/>
    </source>
</evidence>
<dbReference type="InterPro" id="IPR016169">
    <property type="entry name" value="FAD-bd_PCMH_sub2"/>
</dbReference>
<evidence type="ECO:0000256" key="2">
    <source>
        <dbReference type="ARBA" id="ARBA00003921"/>
    </source>
</evidence>
<dbReference type="Pfam" id="PF01565">
    <property type="entry name" value="FAD_binding_4"/>
    <property type="match status" value="1"/>
</dbReference>
<evidence type="ECO:0000256" key="11">
    <source>
        <dbReference type="ARBA" id="ARBA00022857"/>
    </source>
</evidence>
<keyword evidence="10 19" id="KW-0274">FAD</keyword>
<feature type="active site" evidence="19">
    <location>
        <position position="175"/>
    </location>
</feature>
<dbReference type="GO" id="GO:0008360">
    <property type="term" value="P:regulation of cell shape"/>
    <property type="evidence" value="ECO:0007669"/>
    <property type="project" value="UniProtKB-KW"/>
</dbReference>
<evidence type="ECO:0000256" key="5">
    <source>
        <dbReference type="ARBA" id="ARBA00012518"/>
    </source>
</evidence>
<evidence type="ECO:0000256" key="13">
    <source>
        <dbReference type="ARBA" id="ARBA00022984"/>
    </source>
</evidence>
<dbReference type="GO" id="GO:0051301">
    <property type="term" value="P:cell division"/>
    <property type="evidence" value="ECO:0007669"/>
    <property type="project" value="UniProtKB-KW"/>
</dbReference>
<dbReference type="GO" id="GO:0071949">
    <property type="term" value="F:FAD binding"/>
    <property type="evidence" value="ECO:0007669"/>
    <property type="project" value="InterPro"/>
</dbReference>
<dbReference type="Gene3D" id="3.90.78.10">
    <property type="entry name" value="UDP-N-acetylenolpyruvoylglucosamine reductase, C-terminal domain"/>
    <property type="match status" value="1"/>
</dbReference>
<evidence type="ECO:0000256" key="12">
    <source>
        <dbReference type="ARBA" id="ARBA00022960"/>
    </source>
</evidence>
<evidence type="ECO:0000256" key="6">
    <source>
        <dbReference type="ARBA" id="ARBA00015188"/>
    </source>
</evidence>
<dbReference type="GO" id="GO:0008762">
    <property type="term" value="F:UDP-N-acetylmuramate dehydrogenase activity"/>
    <property type="evidence" value="ECO:0007669"/>
    <property type="project" value="UniProtKB-UniRule"/>
</dbReference>
<evidence type="ECO:0000256" key="15">
    <source>
        <dbReference type="ARBA" id="ARBA00023306"/>
    </source>
</evidence>
<dbReference type="Pfam" id="PF02873">
    <property type="entry name" value="MurB_C"/>
    <property type="match status" value="1"/>
</dbReference>
<dbReference type="SUPFAM" id="SSF56176">
    <property type="entry name" value="FAD-binding/transporter-associated domain-like"/>
    <property type="match status" value="1"/>
</dbReference>
<sequence length="349" mass="38494">MYPIANQFILSMTIFQENISLKPYNTFSIPVSSHYFAEVFSPSALEELLESDLIKEQPLLILGGGSNLLFTKDFDGLVIKMSIPGISEEIHDDDVLVTAGAGVVWNDFVNYCVQKGFAGVENLSLIPGTVGASPIQNIGAYGVELKDVFESCSAYEIATGKRRSFNHQDCRFGYRDSIFKNELKGQYIITEVTFRLSRVASINTQYGAIQEELVKRGIAHPTIADVSAVVSHIRVSKLPDPSTIGNAGSFFKNPVIEQEVFRKIFEKFPELVHYPAGNGKIKLAAGWLIEQCGFKGKVVGQTGTWKNQALVLVNHGQASGQEVYSFSENIIDTVAARFGVRLEREVNIL</sequence>
<evidence type="ECO:0000256" key="17">
    <source>
        <dbReference type="ARBA" id="ARBA00031026"/>
    </source>
</evidence>
<dbReference type="EMBL" id="FNGY01000005">
    <property type="protein sequence ID" value="SDM91232.1"/>
    <property type="molecule type" value="Genomic_DNA"/>
</dbReference>
<dbReference type="InterPro" id="IPR016167">
    <property type="entry name" value="FAD-bd_PCMH_sub1"/>
</dbReference>
<dbReference type="InterPro" id="IPR011601">
    <property type="entry name" value="MurB_C"/>
</dbReference>